<evidence type="ECO:0000313" key="1">
    <source>
        <dbReference type="EMBL" id="MSU00624.1"/>
    </source>
</evidence>
<evidence type="ECO:0000313" key="2">
    <source>
        <dbReference type="Proteomes" id="UP000469523"/>
    </source>
</evidence>
<gene>
    <name evidence="1" type="ORF">FYJ83_03970</name>
</gene>
<keyword evidence="2" id="KW-1185">Reference proteome</keyword>
<dbReference type="AlphaFoldDB" id="A0A6N7XVQ8"/>
<sequence length="154" mass="17468">MLKLEKISKILILLVLIFTISIPVAFANEGVPSNRINDVVILTKDGDYVKVPLDDYIDMYMTRKGALYKSLSRKSGAMITKVIVSGQKYINIDEYIDSYMYTKKVKDAILHAKPTSSEDISKFKKVVNVDEKTGEVELAPIIEVIEEFKVIKIY</sequence>
<protein>
    <submittedName>
        <fullName evidence="1">Uncharacterized protein</fullName>
    </submittedName>
</protein>
<name>A0A6N7XVQ8_9FIRM</name>
<dbReference type="RefSeq" id="WP_154439047.1">
    <property type="nucleotide sequence ID" value="NZ_VUNQ01000005.1"/>
</dbReference>
<dbReference type="Proteomes" id="UP000469523">
    <property type="component" value="Unassembled WGS sequence"/>
</dbReference>
<organism evidence="1 2">
    <name type="scientific">Tissierella pigra</name>
    <dbReference type="NCBI Taxonomy" id="2607614"/>
    <lineage>
        <taxon>Bacteria</taxon>
        <taxon>Bacillati</taxon>
        <taxon>Bacillota</taxon>
        <taxon>Tissierellia</taxon>
        <taxon>Tissierellales</taxon>
        <taxon>Tissierellaceae</taxon>
        <taxon>Tissierella</taxon>
    </lineage>
</organism>
<dbReference type="EMBL" id="VUNQ01000005">
    <property type="protein sequence ID" value="MSU00624.1"/>
    <property type="molecule type" value="Genomic_DNA"/>
</dbReference>
<reference evidence="1 2" key="1">
    <citation type="submission" date="2019-09" db="EMBL/GenBank/DDBJ databases">
        <title>In-depth cultivation of the pig gut microbiome towards novel bacterial diversity and tailored functional studies.</title>
        <authorList>
            <person name="Wylensek D."/>
            <person name="Hitch T.C.A."/>
            <person name="Clavel T."/>
        </authorList>
    </citation>
    <scope>NUCLEOTIDE SEQUENCE [LARGE SCALE GENOMIC DNA]</scope>
    <source>
        <strain evidence="1 2">WCA3-693-APC-4?</strain>
    </source>
</reference>
<proteinExistence type="predicted"/>
<accession>A0A6N7XVQ8</accession>
<comment type="caution">
    <text evidence="1">The sequence shown here is derived from an EMBL/GenBank/DDBJ whole genome shotgun (WGS) entry which is preliminary data.</text>
</comment>